<sequence>MRHPQASTAAVTPDDEPRVAALRDLKDRTGLSLAALAARTPYSKSAWHRYLSGGTPPPRPAVEALCRLAGADPEAVLAEWDAASTPPPDSEAAAAETGGERKPGRLRPQLPSWLASRPPSRLALSALAVFGAATAVAAVVTLAARPAGAPAAQTLPAVSRCHGRSCQGELPDASACARDARTASTVTDPAYTVRLRWSAACGTAWSQVRLHSARAREVSVREGQNVLSAGYPADDSAGDSSPMLSVSSPRGVEACAEVGGELACTGRDVEPDEAG</sequence>
<accession>A0ABY7PF96</accession>
<keyword evidence="2" id="KW-0472">Membrane</keyword>
<feature type="domain" description="HTH cro/C1-type" evidence="3">
    <location>
        <begin position="18"/>
        <end position="76"/>
    </location>
</feature>
<gene>
    <name evidence="4" type="ORF">O1G22_38240</name>
</gene>
<dbReference type="Proteomes" id="UP001212326">
    <property type="component" value="Chromosome"/>
</dbReference>
<dbReference type="Pfam" id="PF10901">
    <property type="entry name" value="DUF2690"/>
    <property type="match status" value="1"/>
</dbReference>
<feature type="compositionally biased region" description="Polar residues" evidence="1">
    <location>
        <begin position="238"/>
        <end position="248"/>
    </location>
</feature>
<dbReference type="EMBL" id="CP115300">
    <property type="protein sequence ID" value="WBO68247.1"/>
    <property type="molecule type" value="Genomic_DNA"/>
</dbReference>
<name>A0ABY7PF96_9ACTN</name>
<dbReference type="InterPro" id="IPR001387">
    <property type="entry name" value="Cro/C1-type_HTH"/>
</dbReference>
<dbReference type="CDD" id="cd00093">
    <property type="entry name" value="HTH_XRE"/>
    <property type="match status" value="1"/>
</dbReference>
<dbReference type="SUPFAM" id="SSF47413">
    <property type="entry name" value="lambda repressor-like DNA-binding domains"/>
    <property type="match status" value="1"/>
</dbReference>
<dbReference type="RefSeq" id="WP_270085501.1">
    <property type="nucleotide sequence ID" value="NZ_CP115300.1"/>
</dbReference>
<evidence type="ECO:0000313" key="4">
    <source>
        <dbReference type="EMBL" id="WBO68247.1"/>
    </source>
</evidence>
<keyword evidence="2" id="KW-0812">Transmembrane</keyword>
<evidence type="ECO:0000259" key="3">
    <source>
        <dbReference type="SMART" id="SM00530"/>
    </source>
</evidence>
<reference evidence="4 5" key="1">
    <citation type="submission" date="2022-12" db="EMBL/GenBank/DDBJ databases">
        <authorList>
            <person name="Mo P."/>
        </authorList>
    </citation>
    <scope>NUCLEOTIDE SEQUENCE [LARGE SCALE GENOMIC DNA]</scope>
    <source>
        <strain evidence="4 5">HUAS 2-6</strain>
    </source>
</reference>
<protein>
    <submittedName>
        <fullName evidence="4">XRE family transcriptional regulator</fullName>
    </submittedName>
</protein>
<feature type="region of interest" description="Disordered" evidence="1">
    <location>
        <begin position="81"/>
        <end position="111"/>
    </location>
</feature>
<feature type="region of interest" description="Disordered" evidence="1">
    <location>
        <begin position="229"/>
        <end position="249"/>
    </location>
</feature>
<dbReference type="SMART" id="SM00530">
    <property type="entry name" value="HTH_XRE"/>
    <property type="match status" value="1"/>
</dbReference>
<dbReference type="Pfam" id="PF13560">
    <property type="entry name" value="HTH_31"/>
    <property type="match status" value="1"/>
</dbReference>
<dbReference type="InterPro" id="IPR021224">
    <property type="entry name" value="DUF2690"/>
</dbReference>
<keyword evidence="2" id="KW-1133">Transmembrane helix</keyword>
<keyword evidence="5" id="KW-1185">Reference proteome</keyword>
<dbReference type="Gene3D" id="1.10.260.40">
    <property type="entry name" value="lambda repressor-like DNA-binding domains"/>
    <property type="match status" value="1"/>
</dbReference>
<dbReference type="InterPro" id="IPR010982">
    <property type="entry name" value="Lambda_DNA-bd_dom_sf"/>
</dbReference>
<evidence type="ECO:0000313" key="5">
    <source>
        <dbReference type="Proteomes" id="UP001212326"/>
    </source>
</evidence>
<feature type="transmembrane region" description="Helical" evidence="2">
    <location>
        <begin position="122"/>
        <end position="144"/>
    </location>
</feature>
<evidence type="ECO:0000256" key="2">
    <source>
        <dbReference type="SAM" id="Phobius"/>
    </source>
</evidence>
<evidence type="ECO:0000256" key="1">
    <source>
        <dbReference type="SAM" id="MobiDB-lite"/>
    </source>
</evidence>
<organism evidence="4 5">
    <name type="scientific">Streptomyces camelliae</name>
    <dbReference type="NCBI Taxonomy" id="3004093"/>
    <lineage>
        <taxon>Bacteria</taxon>
        <taxon>Bacillati</taxon>
        <taxon>Actinomycetota</taxon>
        <taxon>Actinomycetes</taxon>
        <taxon>Kitasatosporales</taxon>
        <taxon>Streptomycetaceae</taxon>
        <taxon>Streptomyces</taxon>
    </lineage>
</organism>
<proteinExistence type="predicted"/>